<evidence type="ECO:0000313" key="2">
    <source>
        <dbReference type="Proteomes" id="UP000335636"/>
    </source>
</evidence>
<gene>
    <name evidence="1" type="ORF">MONAX_5E004188</name>
</gene>
<accession>A0A5E4BZ72</accession>
<name>A0A5E4BZ72_MARMO</name>
<proteinExistence type="predicted"/>
<organism evidence="1 2">
    <name type="scientific">Marmota monax</name>
    <name type="common">Woodchuck</name>
    <dbReference type="NCBI Taxonomy" id="9995"/>
    <lineage>
        <taxon>Eukaryota</taxon>
        <taxon>Metazoa</taxon>
        <taxon>Chordata</taxon>
        <taxon>Craniata</taxon>
        <taxon>Vertebrata</taxon>
        <taxon>Euteleostomi</taxon>
        <taxon>Mammalia</taxon>
        <taxon>Eutheria</taxon>
        <taxon>Euarchontoglires</taxon>
        <taxon>Glires</taxon>
        <taxon>Rodentia</taxon>
        <taxon>Sciuromorpha</taxon>
        <taxon>Sciuridae</taxon>
        <taxon>Xerinae</taxon>
        <taxon>Marmotini</taxon>
        <taxon>Marmota</taxon>
    </lineage>
</organism>
<dbReference type="Proteomes" id="UP000335636">
    <property type="component" value="Unassembled WGS sequence"/>
</dbReference>
<keyword evidence="2" id="KW-1185">Reference proteome</keyword>
<dbReference type="EMBL" id="CABDUW010000706">
    <property type="protein sequence ID" value="VTJ73972.1"/>
    <property type="molecule type" value="Genomic_DNA"/>
</dbReference>
<dbReference type="AlphaFoldDB" id="A0A5E4BZ72"/>
<sequence length="52" mass="5712">MNSFHFLSFSPSSQCDFLEITFAPESTNSSPKIGSCVSHIYKSVESSPKHTS</sequence>
<reference evidence="1" key="1">
    <citation type="submission" date="2019-04" db="EMBL/GenBank/DDBJ databases">
        <authorList>
            <person name="Alioto T."/>
            <person name="Alioto T."/>
        </authorList>
    </citation>
    <scope>NUCLEOTIDE SEQUENCE [LARGE SCALE GENOMIC DNA]</scope>
</reference>
<protein>
    <submittedName>
        <fullName evidence="1">Uncharacterized protein</fullName>
    </submittedName>
</protein>
<evidence type="ECO:0000313" key="1">
    <source>
        <dbReference type="EMBL" id="VTJ73972.1"/>
    </source>
</evidence>
<comment type="caution">
    <text evidence="1">The sequence shown here is derived from an EMBL/GenBank/DDBJ whole genome shotgun (WGS) entry which is preliminary data.</text>
</comment>